<comment type="caution">
    <text evidence="1">The sequence shown here is derived from an EMBL/GenBank/DDBJ whole genome shotgun (WGS) entry which is preliminary data.</text>
</comment>
<dbReference type="EMBL" id="RJSG01000002">
    <property type="protein sequence ID" value="RNL78908.1"/>
    <property type="molecule type" value="Genomic_DNA"/>
</dbReference>
<dbReference type="AlphaFoldDB" id="A0A3N0DTF9"/>
<accession>A0A3N0DTF9</accession>
<reference evidence="1 2" key="1">
    <citation type="submission" date="2018-11" db="EMBL/GenBank/DDBJ databases">
        <authorList>
            <person name="Li F."/>
        </authorList>
    </citation>
    <scope>NUCLEOTIDE SEQUENCE [LARGE SCALE GENOMIC DNA]</scope>
    <source>
        <strain evidence="1 2">KIS18-7</strain>
    </source>
</reference>
<organism evidence="1 2">
    <name type="scientific">Nocardioides marmorisolisilvae</name>
    <dbReference type="NCBI Taxonomy" id="1542737"/>
    <lineage>
        <taxon>Bacteria</taxon>
        <taxon>Bacillati</taxon>
        <taxon>Actinomycetota</taxon>
        <taxon>Actinomycetes</taxon>
        <taxon>Propionibacteriales</taxon>
        <taxon>Nocardioidaceae</taxon>
        <taxon>Nocardioides</taxon>
    </lineage>
</organism>
<dbReference type="Proteomes" id="UP000277094">
    <property type="component" value="Unassembled WGS sequence"/>
</dbReference>
<evidence type="ECO:0000313" key="2">
    <source>
        <dbReference type="Proteomes" id="UP000277094"/>
    </source>
</evidence>
<dbReference type="SUPFAM" id="SSF54001">
    <property type="entry name" value="Cysteine proteinases"/>
    <property type="match status" value="1"/>
</dbReference>
<protein>
    <recommendedName>
        <fullName evidence="3">CHAP domain-containing protein</fullName>
    </recommendedName>
</protein>
<evidence type="ECO:0000313" key="1">
    <source>
        <dbReference type="EMBL" id="RNL78908.1"/>
    </source>
</evidence>
<evidence type="ECO:0008006" key="3">
    <source>
        <dbReference type="Google" id="ProtNLM"/>
    </source>
</evidence>
<keyword evidence="2" id="KW-1185">Reference proteome</keyword>
<name>A0A3N0DTF9_9ACTN</name>
<dbReference type="InterPro" id="IPR038765">
    <property type="entry name" value="Papain-like_cys_pep_sf"/>
</dbReference>
<gene>
    <name evidence="1" type="ORF">EFL95_07580</name>
</gene>
<proteinExistence type="predicted"/>
<sequence length="234" mass="24666">MNRTSTLYQCTSTWYVCTATGSKGATTAASSNYADVICWEQGRTAYSQQKWFYVELDFGGSGFIPAPAVATAGADRSAPACSSVYRINAAQMALNRTDQTFIGASDAKLLASLGHPNDSSSAGTHGDWPGDCIGFAQLAWYLGGYGGVPGGDAIGSYNVYKSRGWVNKTGIPPRGALIYWAATSSNAYHGHVAVSLGNNMEVTTQGLDGQDNNNPIVIKAIPSGSLGWVMPLWN</sequence>